<name>A0A5B0PNU1_PUCGR</name>
<accession>A0A5B0PNU1</accession>
<protein>
    <submittedName>
        <fullName evidence="1">Uncharacterized protein</fullName>
    </submittedName>
</protein>
<evidence type="ECO:0000313" key="2">
    <source>
        <dbReference type="Proteomes" id="UP000325313"/>
    </source>
</evidence>
<dbReference type="EMBL" id="VDEP01000338">
    <property type="protein sequence ID" value="KAA1102248.1"/>
    <property type="molecule type" value="Genomic_DNA"/>
</dbReference>
<organism evidence="1 2">
    <name type="scientific">Puccinia graminis f. sp. tritici</name>
    <dbReference type="NCBI Taxonomy" id="56615"/>
    <lineage>
        <taxon>Eukaryota</taxon>
        <taxon>Fungi</taxon>
        <taxon>Dikarya</taxon>
        <taxon>Basidiomycota</taxon>
        <taxon>Pucciniomycotina</taxon>
        <taxon>Pucciniomycetes</taxon>
        <taxon>Pucciniales</taxon>
        <taxon>Pucciniaceae</taxon>
        <taxon>Puccinia</taxon>
    </lineage>
</organism>
<gene>
    <name evidence="1" type="ORF">PGTUg99_008615</name>
</gene>
<reference evidence="1 2" key="1">
    <citation type="submission" date="2019-05" db="EMBL/GenBank/DDBJ databases">
        <title>Emergence of the Ug99 lineage of the wheat stem rust pathogen through somatic hybridization.</title>
        <authorList>
            <person name="Li F."/>
            <person name="Upadhyaya N.M."/>
            <person name="Sperschneider J."/>
            <person name="Matny O."/>
            <person name="Nguyen-Phuc H."/>
            <person name="Mago R."/>
            <person name="Raley C."/>
            <person name="Miller M.E."/>
            <person name="Silverstein K.A.T."/>
            <person name="Henningsen E."/>
            <person name="Hirsch C.D."/>
            <person name="Visser B."/>
            <person name="Pretorius Z.A."/>
            <person name="Steffenson B.J."/>
            <person name="Schwessinger B."/>
            <person name="Dodds P.N."/>
            <person name="Figueroa M."/>
        </authorList>
    </citation>
    <scope>NUCLEOTIDE SEQUENCE [LARGE SCALE GENOMIC DNA]</scope>
    <source>
        <strain evidence="1 2">Ug99</strain>
    </source>
</reference>
<proteinExistence type="predicted"/>
<evidence type="ECO:0000313" key="1">
    <source>
        <dbReference type="EMBL" id="KAA1102248.1"/>
    </source>
</evidence>
<dbReference type="AlphaFoldDB" id="A0A5B0PNU1"/>
<comment type="caution">
    <text evidence="1">The sequence shown here is derived from an EMBL/GenBank/DDBJ whole genome shotgun (WGS) entry which is preliminary data.</text>
</comment>
<dbReference type="Proteomes" id="UP000325313">
    <property type="component" value="Unassembled WGS sequence"/>
</dbReference>
<sequence>MNLLASPAIEKNGVSVVHDYGSTSQNPGLFLTNDGHDMAADQANLDSNLYNLSMKRSRVGHQAPHKLEDLSVVKELKSDVALMWSYSPEQYSKLLGNWENNYEKMVILDESLKDLQDSYNEVKKQR</sequence>